<feature type="transmembrane region" description="Helical" evidence="10">
    <location>
        <begin position="351"/>
        <end position="374"/>
    </location>
</feature>
<dbReference type="GO" id="GO:0015291">
    <property type="term" value="F:secondary active transmembrane transporter activity"/>
    <property type="evidence" value="ECO:0007669"/>
    <property type="project" value="UniProtKB-ARBA"/>
</dbReference>
<evidence type="ECO:0000256" key="2">
    <source>
        <dbReference type="ARBA" id="ARBA00008432"/>
    </source>
</evidence>
<comment type="subcellular location">
    <subcellularLocation>
        <location evidence="1">Cell inner membrane</location>
        <topology evidence="1">Multi-pass membrane protein</topology>
    </subcellularLocation>
    <subcellularLocation>
        <location evidence="10">Cell membrane</location>
        <topology evidence="10">Multi-pass membrane protein</topology>
    </subcellularLocation>
</comment>
<sequence>MAIAQTHPENHGHTLIDWRPEDDKFWTETGKSIATRNLWISIPNLLLAFSVWMVWSVVVAKLPAIGFDYSTGQLFWLAALPGLSGATLRIFYSFMIPIFGGRKWTALSTASLLLPALGIGFSVQNPDTPYMVFLLLALMCGFGGGNFASSMANIAYFYPKKTKGNALALNAGLGNLGVSVMQFVVPMVITAGVFGAIGGEPVTLADDSQLWIQNAGFIWVPFIAVSAIAAWFGMNDIADAKASFKEQSIIFSRRHNWIMCILYTGTFGSFIGYSAGFPLLMKTQFPDVNVLSYAFLGPLVGALSRAGTGWISDRFGGGRVTFWTFLGMIIAVWGVLQFLPSEAAPAGNFWGFFACFMALFFLTGVGNASTFQMIPSIMRQEIPRLMPGLDDAATLKQSERESAAIIAFTSAIAAYGAFFIPKAYGTSIGMTGAPNGALWAFLIFYVLCVVITWIFYSRKNAPVPC</sequence>
<gene>
    <name evidence="11" type="ORF">SAMN04487991_2066</name>
</gene>
<evidence type="ECO:0000256" key="5">
    <source>
        <dbReference type="ARBA" id="ARBA00022519"/>
    </source>
</evidence>
<feature type="transmembrane region" description="Helical" evidence="10">
    <location>
        <begin position="320"/>
        <end position="339"/>
    </location>
</feature>
<dbReference type="GO" id="GO:0042128">
    <property type="term" value="P:nitrate assimilation"/>
    <property type="evidence" value="ECO:0007669"/>
    <property type="project" value="UniProtKB-UniRule"/>
</dbReference>
<feature type="transmembrane region" description="Helical" evidence="10">
    <location>
        <begin position="290"/>
        <end position="308"/>
    </location>
</feature>
<comment type="similarity">
    <text evidence="2 10">Belongs to the major facilitator superfamily. Nitrate/nitrite porter (TC 2.A.1.8) family.</text>
</comment>
<dbReference type="RefSeq" id="WP_090060598.1">
    <property type="nucleotide sequence ID" value="NZ_FORH01000003.1"/>
</dbReference>
<keyword evidence="9 10" id="KW-0472">Membrane</keyword>
<dbReference type="Gene3D" id="1.20.1250.20">
    <property type="entry name" value="MFS general substrate transporter like domains"/>
    <property type="match status" value="1"/>
</dbReference>
<dbReference type="CDD" id="cd17341">
    <property type="entry name" value="MFS_NRT2_like"/>
    <property type="match status" value="1"/>
</dbReference>
<keyword evidence="6 10" id="KW-0812">Transmembrane</keyword>
<feature type="transmembrane region" description="Helical" evidence="10">
    <location>
        <begin position="73"/>
        <end position="92"/>
    </location>
</feature>
<evidence type="ECO:0000256" key="10">
    <source>
        <dbReference type="RuleBase" id="RU366033"/>
    </source>
</evidence>
<evidence type="ECO:0000313" key="11">
    <source>
        <dbReference type="EMBL" id="SFJ40841.1"/>
    </source>
</evidence>
<evidence type="ECO:0000256" key="3">
    <source>
        <dbReference type="ARBA" id="ARBA00022448"/>
    </source>
</evidence>
<accession>A0A1I3R5Y1</accession>
<evidence type="ECO:0000256" key="1">
    <source>
        <dbReference type="ARBA" id="ARBA00004429"/>
    </source>
</evidence>
<dbReference type="SUPFAM" id="SSF103473">
    <property type="entry name" value="MFS general substrate transporter"/>
    <property type="match status" value="1"/>
</dbReference>
<feature type="transmembrane region" description="Helical" evidence="10">
    <location>
        <begin position="176"/>
        <end position="197"/>
    </location>
</feature>
<dbReference type="InterPro" id="IPR011701">
    <property type="entry name" value="MFS"/>
</dbReference>
<feature type="transmembrane region" description="Helical" evidence="10">
    <location>
        <begin position="104"/>
        <end position="124"/>
    </location>
</feature>
<reference evidence="12" key="1">
    <citation type="submission" date="2016-10" db="EMBL/GenBank/DDBJ databases">
        <authorList>
            <person name="Varghese N."/>
            <person name="Submissions S."/>
        </authorList>
    </citation>
    <scope>NUCLEOTIDE SEQUENCE [LARGE SCALE GENOMIC DNA]</scope>
    <source>
        <strain evidence="12">DSM 26471</strain>
    </source>
</reference>
<feature type="transmembrane region" description="Helical" evidence="10">
    <location>
        <begin position="255"/>
        <end position="275"/>
    </location>
</feature>
<dbReference type="FunFam" id="1.20.1250.20:FF:000024">
    <property type="entry name" value="Nitrite extrusion protein NarK"/>
    <property type="match status" value="1"/>
</dbReference>
<evidence type="ECO:0000256" key="8">
    <source>
        <dbReference type="ARBA" id="ARBA00023063"/>
    </source>
</evidence>
<evidence type="ECO:0000256" key="4">
    <source>
        <dbReference type="ARBA" id="ARBA00022475"/>
    </source>
</evidence>
<feature type="transmembrane region" description="Helical" evidence="10">
    <location>
        <begin position="130"/>
        <end position="156"/>
    </location>
</feature>
<dbReference type="GO" id="GO:0015112">
    <property type="term" value="F:nitrate transmembrane transporter activity"/>
    <property type="evidence" value="ECO:0007669"/>
    <property type="project" value="UniProtKB-UniRule"/>
</dbReference>
<evidence type="ECO:0000313" key="12">
    <source>
        <dbReference type="Proteomes" id="UP000199630"/>
    </source>
</evidence>
<keyword evidence="8 10" id="KW-0534">Nitrate assimilation</keyword>
<evidence type="ECO:0000256" key="7">
    <source>
        <dbReference type="ARBA" id="ARBA00022989"/>
    </source>
</evidence>
<keyword evidence="7 10" id="KW-1133">Transmembrane helix</keyword>
<evidence type="ECO:0000256" key="6">
    <source>
        <dbReference type="ARBA" id="ARBA00022692"/>
    </source>
</evidence>
<dbReference type="GO" id="GO:0005886">
    <property type="term" value="C:plasma membrane"/>
    <property type="evidence" value="ECO:0007669"/>
    <property type="project" value="UniProtKB-SubCell"/>
</dbReference>
<dbReference type="OrthoDB" id="9771451at2"/>
<dbReference type="EMBL" id="FORH01000003">
    <property type="protein sequence ID" value="SFJ40841.1"/>
    <property type="molecule type" value="Genomic_DNA"/>
</dbReference>
<organism evidence="11 12">
    <name type="scientific">Celeribacter neptunius</name>
    <dbReference type="NCBI Taxonomy" id="588602"/>
    <lineage>
        <taxon>Bacteria</taxon>
        <taxon>Pseudomonadati</taxon>
        <taxon>Pseudomonadota</taxon>
        <taxon>Alphaproteobacteria</taxon>
        <taxon>Rhodobacterales</taxon>
        <taxon>Roseobacteraceae</taxon>
        <taxon>Celeribacter</taxon>
    </lineage>
</organism>
<feature type="transmembrane region" description="Helical" evidence="10">
    <location>
        <begin position="436"/>
        <end position="456"/>
    </location>
</feature>
<keyword evidence="5" id="KW-0997">Cell inner membrane</keyword>
<dbReference type="PANTHER" id="PTHR23515">
    <property type="entry name" value="HIGH-AFFINITY NITRATE TRANSPORTER 2.3"/>
    <property type="match status" value="1"/>
</dbReference>
<dbReference type="Proteomes" id="UP000199630">
    <property type="component" value="Unassembled WGS sequence"/>
</dbReference>
<dbReference type="AlphaFoldDB" id="A0A1I3R5Y1"/>
<name>A0A1I3R5Y1_9RHOB</name>
<feature type="transmembrane region" description="Helical" evidence="10">
    <location>
        <begin position="217"/>
        <end position="234"/>
    </location>
</feature>
<keyword evidence="12" id="KW-1185">Reference proteome</keyword>
<dbReference type="STRING" id="588602.SAMN04487991_2066"/>
<evidence type="ECO:0000256" key="9">
    <source>
        <dbReference type="ARBA" id="ARBA00023136"/>
    </source>
</evidence>
<feature type="transmembrane region" description="Helical" evidence="10">
    <location>
        <begin position="403"/>
        <end position="424"/>
    </location>
</feature>
<dbReference type="InterPro" id="IPR036259">
    <property type="entry name" value="MFS_trans_sf"/>
</dbReference>
<feature type="transmembrane region" description="Helical" evidence="10">
    <location>
        <begin position="45"/>
        <end position="67"/>
    </location>
</feature>
<dbReference type="InterPro" id="IPR004737">
    <property type="entry name" value="NO3_transporter_NarK/NarU-like"/>
</dbReference>
<dbReference type="GO" id="GO:0015113">
    <property type="term" value="F:nitrite transmembrane transporter activity"/>
    <property type="evidence" value="ECO:0007669"/>
    <property type="project" value="InterPro"/>
</dbReference>
<protein>
    <recommendedName>
        <fullName evidence="10">Nitrate/nitrite transporter</fullName>
    </recommendedName>
</protein>
<dbReference type="Pfam" id="PF07690">
    <property type="entry name" value="MFS_1"/>
    <property type="match status" value="1"/>
</dbReference>
<keyword evidence="4 10" id="KW-1003">Cell membrane</keyword>
<dbReference type="NCBIfam" id="TIGR00886">
    <property type="entry name" value="2A0108"/>
    <property type="match status" value="1"/>
</dbReference>
<keyword evidence="3 10" id="KW-0813">Transport</keyword>
<dbReference type="InterPro" id="IPR044772">
    <property type="entry name" value="NO3_transporter"/>
</dbReference>
<proteinExistence type="inferred from homology"/>